<dbReference type="PIRSF" id="PIRSF036893">
    <property type="entry name" value="Lipocalin_ApoD"/>
    <property type="match status" value="1"/>
</dbReference>
<comment type="similarity">
    <text evidence="2 12">Belongs to the calycin superfamily. Lipocalin family.</text>
</comment>
<evidence type="ECO:0000256" key="12">
    <source>
        <dbReference type="PIRNR" id="PIRNR036893"/>
    </source>
</evidence>
<dbReference type="InterPro" id="IPR047202">
    <property type="entry name" value="Lipocalin_Blc-like_dom"/>
</dbReference>
<evidence type="ECO:0000256" key="8">
    <source>
        <dbReference type="ARBA" id="ARBA00023237"/>
    </source>
</evidence>
<comment type="caution">
    <text evidence="15">The sequence shown here is derived from an EMBL/GenBank/DDBJ whole genome shotgun (WGS) entry which is preliminary data.</text>
</comment>
<dbReference type="Pfam" id="PF08212">
    <property type="entry name" value="Lipocalin_2"/>
    <property type="match status" value="1"/>
</dbReference>
<dbReference type="GO" id="GO:0009279">
    <property type="term" value="C:cell outer membrane"/>
    <property type="evidence" value="ECO:0007669"/>
    <property type="project" value="UniProtKB-SubCell"/>
</dbReference>
<evidence type="ECO:0000256" key="10">
    <source>
        <dbReference type="ARBA" id="ARBA00057024"/>
    </source>
</evidence>
<dbReference type="CDD" id="cd19438">
    <property type="entry name" value="lipocalin_Blc-like"/>
    <property type="match status" value="1"/>
</dbReference>
<evidence type="ECO:0000256" key="4">
    <source>
        <dbReference type="ARBA" id="ARBA00022729"/>
    </source>
</evidence>
<feature type="signal peptide" evidence="12">
    <location>
        <begin position="1"/>
        <end position="24"/>
    </location>
</feature>
<dbReference type="PROSITE" id="PS51257">
    <property type="entry name" value="PROKAR_LIPOPROTEIN"/>
    <property type="match status" value="1"/>
</dbReference>
<comment type="subcellular location">
    <subcellularLocation>
        <location evidence="1">Cell outer membrane</location>
        <topology evidence="1">Lipid-anchor</topology>
    </subcellularLocation>
</comment>
<dbReference type="InterPro" id="IPR022272">
    <property type="entry name" value="Lipocalin_CS"/>
</dbReference>
<evidence type="ECO:0000256" key="2">
    <source>
        <dbReference type="ARBA" id="ARBA00006889"/>
    </source>
</evidence>
<dbReference type="InterPro" id="IPR022271">
    <property type="entry name" value="Lipocalin_ApoD"/>
</dbReference>
<feature type="domain" description="Lipocalin/cytosolic fatty-acid binding" evidence="14">
    <location>
        <begin position="34"/>
        <end position="173"/>
    </location>
</feature>
<accession>A0A9X3CJW5</accession>
<comment type="subunit">
    <text evidence="3 12">Homodimer.</text>
</comment>
<keyword evidence="9 12" id="KW-0449">Lipoprotein</keyword>
<evidence type="ECO:0000256" key="9">
    <source>
        <dbReference type="ARBA" id="ARBA00023288"/>
    </source>
</evidence>
<evidence type="ECO:0000256" key="7">
    <source>
        <dbReference type="ARBA" id="ARBA00023139"/>
    </source>
</evidence>
<keyword evidence="5 12" id="KW-0446">Lipid-binding</keyword>
<gene>
    <name evidence="15" type="ORF">MD535_01190</name>
</gene>
<dbReference type="SUPFAM" id="SSF50814">
    <property type="entry name" value="Lipocalins"/>
    <property type="match status" value="1"/>
</dbReference>
<evidence type="ECO:0000256" key="11">
    <source>
        <dbReference type="ARBA" id="ARBA00071217"/>
    </source>
</evidence>
<dbReference type="Gene3D" id="2.40.128.20">
    <property type="match status" value="1"/>
</dbReference>
<feature type="chain" id="PRO_5041032671" description="Outer membrane lipoprotein Blc" evidence="12">
    <location>
        <begin position="25"/>
        <end position="182"/>
    </location>
</feature>
<feature type="lipid moiety-binding region" description="N-palmitoyl cysteine" evidence="13">
    <location>
        <position position="20"/>
    </location>
</feature>
<keyword evidence="4 12" id="KW-0732">Signal</keyword>
<dbReference type="InterPro" id="IPR000566">
    <property type="entry name" value="Lipocln_cytosolic_FA-bd_dom"/>
</dbReference>
<dbReference type="InterPro" id="IPR002446">
    <property type="entry name" value="Lipocalin_bac"/>
</dbReference>
<comment type="function">
    <text evidence="10 12">Involved in the storage or transport of lipids necessary for membrane maintenance under stressful conditions. Displays a binding preference for lysophospholipids.</text>
</comment>
<evidence type="ECO:0000256" key="6">
    <source>
        <dbReference type="ARBA" id="ARBA00023136"/>
    </source>
</evidence>
<evidence type="ECO:0000256" key="5">
    <source>
        <dbReference type="ARBA" id="ARBA00023121"/>
    </source>
</evidence>
<proteinExistence type="inferred from homology"/>
<reference evidence="15" key="1">
    <citation type="submission" date="2022-02" db="EMBL/GenBank/DDBJ databases">
        <title>Vibrio sp. nov, a new bacterium isolated from seawater.</title>
        <authorList>
            <person name="Yuan Y."/>
        </authorList>
    </citation>
    <scope>NUCLEOTIDE SEQUENCE</scope>
    <source>
        <strain evidence="15">ZSDZ65</strain>
    </source>
</reference>
<dbReference type="GO" id="GO:0008289">
    <property type="term" value="F:lipid binding"/>
    <property type="evidence" value="ECO:0007669"/>
    <property type="project" value="UniProtKB-UniRule"/>
</dbReference>
<dbReference type="GO" id="GO:0006950">
    <property type="term" value="P:response to stress"/>
    <property type="evidence" value="ECO:0007669"/>
    <property type="project" value="UniProtKB-ARBA"/>
</dbReference>
<dbReference type="RefSeq" id="WP_265673070.1">
    <property type="nucleotide sequence ID" value="NZ_JAKRRY010000001.1"/>
</dbReference>
<evidence type="ECO:0000256" key="1">
    <source>
        <dbReference type="ARBA" id="ARBA00004459"/>
    </source>
</evidence>
<dbReference type="FunFam" id="2.40.128.20:FF:000002">
    <property type="entry name" value="Outer membrane lipoprotein Blc"/>
    <property type="match status" value="1"/>
</dbReference>
<evidence type="ECO:0000256" key="3">
    <source>
        <dbReference type="ARBA" id="ARBA00011738"/>
    </source>
</evidence>
<dbReference type="PANTHER" id="PTHR10612">
    <property type="entry name" value="APOLIPOPROTEIN D"/>
    <property type="match status" value="1"/>
</dbReference>
<feature type="lipid moiety-binding region" description="S-diacylglycerol cysteine" evidence="13">
    <location>
        <position position="20"/>
    </location>
</feature>
<protein>
    <recommendedName>
        <fullName evidence="11 12">Outer membrane lipoprotein Blc</fullName>
    </recommendedName>
</protein>
<sequence length="182" mass="21027">MDLHIRKFMMLSMMVLLTACTGMPSTVQPINQFELNRYLGQWYEVARLDHSFERGLDNVSAFYSINKDGSVKVVNRGWNREDNEWSEAEGKAKFVDTPDIAHLKVSFFGPFYGSYVVYYLEDDYSVALVSGYNLDYFWLLSRTPTLPQEALDNYIQKANKAGFDTDSLIFPKQDKAQIKKND</sequence>
<dbReference type="EMBL" id="JAKRRY010000001">
    <property type="protein sequence ID" value="MCW8344641.1"/>
    <property type="molecule type" value="Genomic_DNA"/>
</dbReference>
<dbReference type="InterPro" id="IPR012674">
    <property type="entry name" value="Calycin"/>
</dbReference>
<keyword evidence="8 12" id="KW-0998">Cell outer membrane</keyword>
<keyword evidence="7 13" id="KW-0564">Palmitate</keyword>
<evidence type="ECO:0000313" key="16">
    <source>
        <dbReference type="Proteomes" id="UP001155587"/>
    </source>
</evidence>
<evidence type="ECO:0000313" key="15">
    <source>
        <dbReference type="EMBL" id="MCW8344641.1"/>
    </source>
</evidence>
<dbReference type="PRINTS" id="PR01171">
    <property type="entry name" value="BCTLIPOCALIN"/>
</dbReference>
<keyword evidence="16" id="KW-1185">Reference proteome</keyword>
<dbReference type="AlphaFoldDB" id="A0A9X3CJW5"/>
<dbReference type="PANTHER" id="PTHR10612:SF34">
    <property type="entry name" value="APOLIPOPROTEIN D"/>
    <property type="match status" value="1"/>
</dbReference>
<evidence type="ECO:0000256" key="13">
    <source>
        <dbReference type="PIRSR" id="PIRSR036893-52"/>
    </source>
</evidence>
<evidence type="ECO:0000259" key="14">
    <source>
        <dbReference type="Pfam" id="PF08212"/>
    </source>
</evidence>
<name>A0A9X3CJW5_9VIBR</name>
<organism evidence="15 16">
    <name type="scientific">Vibrio qingdaonensis</name>
    <dbReference type="NCBI Taxonomy" id="2829491"/>
    <lineage>
        <taxon>Bacteria</taxon>
        <taxon>Pseudomonadati</taxon>
        <taxon>Pseudomonadota</taxon>
        <taxon>Gammaproteobacteria</taxon>
        <taxon>Vibrionales</taxon>
        <taxon>Vibrionaceae</taxon>
        <taxon>Vibrio</taxon>
    </lineage>
</organism>
<dbReference type="Proteomes" id="UP001155587">
    <property type="component" value="Unassembled WGS sequence"/>
</dbReference>
<dbReference type="PROSITE" id="PS00213">
    <property type="entry name" value="LIPOCALIN"/>
    <property type="match status" value="1"/>
</dbReference>
<keyword evidence="6 12" id="KW-0472">Membrane</keyword>